<evidence type="ECO:0000256" key="4">
    <source>
        <dbReference type="ARBA" id="ARBA00022833"/>
    </source>
</evidence>
<dbReference type="SUPFAM" id="SSF55031">
    <property type="entry name" value="Bacterial exopeptidase dimerisation domain"/>
    <property type="match status" value="1"/>
</dbReference>
<dbReference type="AlphaFoldDB" id="A0A5R9IPH8"/>
<evidence type="ECO:0000256" key="1">
    <source>
        <dbReference type="ARBA" id="ARBA00001947"/>
    </source>
</evidence>
<feature type="chain" id="PRO_5024350759" evidence="6">
    <location>
        <begin position="30"/>
        <end position="445"/>
    </location>
</feature>
<dbReference type="EMBL" id="VCBC01000005">
    <property type="protein sequence ID" value="TLU66383.1"/>
    <property type="molecule type" value="Genomic_DNA"/>
</dbReference>
<evidence type="ECO:0000256" key="3">
    <source>
        <dbReference type="ARBA" id="ARBA00022801"/>
    </source>
</evidence>
<evidence type="ECO:0000313" key="8">
    <source>
        <dbReference type="EMBL" id="TLU66383.1"/>
    </source>
</evidence>
<evidence type="ECO:0000256" key="6">
    <source>
        <dbReference type="SAM" id="SignalP"/>
    </source>
</evidence>
<dbReference type="InterPro" id="IPR036264">
    <property type="entry name" value="Bact_exopeptidase_dim_dom"/>
</dbReference>
<sequence>MTQNINRLLSGLLFAFCLFSAALSFSTLAAENLNPDERAIVSAVQTQLSRHVTLLEDSVNINSGTMNFSGVRKVGELFKKQFTELGFEVEWLSGDGFERAGHLQASKISGEPNAPKILMIGHLDTVFAVNDEFQQYKQLADNKVSGPGIVDMKGGDVIIIAALKALKDTGLLDNVSIRVVMTGDEERSGRPLSLSKKAIIDGGKWADIALGFENGDSDINTAMVARRSSIGWELTVTGKPAHSSQIFREDIGYGAIFEASRILTQFQEQLSERENLTFNPGMFVGGTTISHDPQTSSGTAFGKSNVIAKDAKVIGGIRALSLAQLQQAQKDMQAIVAKSLPHTQATLTFKDGYPPMSPHQGNQQLLALYSQVSTDLGYNKVVAANPRKAGAADISFAANHVDMALDGLGLMGCCGHTKDEVADMSSFSKNIEKAAVLIYRLSNAN</sequence>
<evidence type="ECO:0000256" key="2">
    <source>
        <dbReference type="ARBA" id="ARBA00022723"/>
    </source>
</evidence>
<dbReference type="PANTHER" id="PTHR43808">
    <property type="entry name" value="ACETYLORNITHINE DEACETYLASE"/>
    <property type="match status" value="1"/>
</dbReference>
<dbReference type="GO" id="GO:0016787">
    <property type="term" value="F:hydrolase activity"/>
    <property type="evidence" value="ECO:0007669"/>
    <property type="project" value="UniProtKB-KW"/>
</dbReference>
<dbReference type="OrthoDB" id="9776600at2"/>
<accession>A0A5R9IPH8</accession>
<dbReference type="PANTHER" id="PTHR43808:SF32">
    <property type="entry name" value="ARGE_DAPE-RELATED DEACYLASE"/>
    <property type="match status" value="1"/>
</dbReference>
<dbReference type="InterPro" id="IPR050072">
    <property type="entry name" value="Peptidase_M20A"/>
</dbReference>
<dbReference type="Pfam" id="PF07687">
    <property type="entry name" value="M20_dimer"/>
    <property type="match status" value="1"/>
</dbReference>
<keyword evidence="9" id="KW-1185">Reference proteome</keyword>
<comment type="cofactor">
    <cofactor evidence="1">
        <name>Zn(2+)</name>
        <dbReference type="ChEBI" id="CHEBI:29105"/>
    </cofactor>
</comment>
<dbReference type="InterPro" id="IPR001261">
    <property type="entry name" value="ArgE/DapE_CS"/>
</dbReference>
<dbReference type="PROSITE" id="PS00758">
    <property type="entry name" value="ARGE_DAPE_CPG2_1"/>
    <property type="match status" value="1"/>
</dbReference>
<evidence type="ECO:0000256" key="5">
    <source>
        <dbReference type="ARBA" id="ARBA00023285"/>
    </source>
</evidence>
<protein>
    <submittedName>
        <fullName evidence="8">M20 family metallopeptidase</fullName>
    </submittedName>
</protein>
<gene>
    <name evidence="8" type="ORF">FE810_06750</name>
</gene>
<comment type="caution">
    <text evidence="8">The sequence shown here is derived from an EMBL/GenBank/DDBJ whole genome shotgun (WGS) entry which is preliminary data.</text>
</comment>
<dbReference type="Proteomes" id="UP000307790">
    <property type="component" value="Unassembled WGS sequence"/>
</dbReference>
<dbReference type="Gene3D" id="3.30.70.360">
    <property type="match status" value="1"/>
</dbReference>
<dbReference type="GO" id="GO:0046872">
    <property type="term" value="F:metal ion binding"/>
    <property type="evidence" value="ECO:0007669"/>
    <property type="project" value="UniProtKB-KW"/>
</dbReference>
<feature type="domain" description="Peptidase M20 dimerisation" evidence="7">
    <location>
        <begin position="224"/>
        <end position="342"/>
    </location>
</feature>
<evidence type="ECO:0000259" key="7">
    <source>
        <dbReference type="Pfam" id="PF07687"/>
    </source>
</evidence>
<dbReference type="RefSeq" id="WP_138319258.1">
    <property type="nucleotide sequence ID" value="NZ_VCBC01000005.1"/>
</dbReference>
<dbReference type="SUPFAM" id="SSF53187">
    <property type="entry name" value="Zn-dependent exopeptidases"/>
    <property type="match status" value="1"/>
</dbReference>
<organism evidence="8 9">
    <name type="scientific">Thalassotalea litorea</name>
    <dbReference type="NCBI Taxonomy" id="2020715"/>
    <lineage>
        <taxon>Bacteria</taxon>
        <taxon>Pseudomonadati</taxon>
        <taxon>Pseudomonadota</taxon>
        <taxon>Gammaproteobacteria</taxon>
        <taxon>Alteromonadales</taxon>
        <taxon>Colwelliaceae</taxon>
        <taxon>Thalassotalea</taxon>
    </lineage>
</organism>
<dbReference type="InterPro" id="IPR011650">
    <property type="entry name" value="Peptidase_M20_dimer"/>
</dbReference>
<dbReference type="InterPro" id="IPR002933">
    <property type="entry name" value="Peptidase_M20"/>
</dbReference>
<evidence type="ECO:0000313" key="9">
    <source>
        <dbReference type="Proteomes" id="UP000307790"/>
    </source>
</evidence>
<keyword evidence="2" id="KW-0479">Metal-binding</keyword>
<reference evidence="8 9" key="1">
    <citation type="submission" date="2019-05" db="EMBL/GenBank/DDBJ databases">
        <title>Genome sequences of Thalassotalea litorea 1K03283.</title>
        <authorList>
            <person name="Zhang D."/>
        </authorList>
    </citation>
    <scope>NUCLEOTIDE SEQUENCE [LARGE SCALE GENOMIC DNA]</scope>
    <source>
        <strain evidence="8 9">MCCC 1K03283</strain>
    </source>
</reference>
<feature type="signal peptide" evidence="6">
    <location>
        <begin position="1"/>
        <end position="29"/>
    </location>
</feature>
<keyword evidence="3" id="KW-0378">Hydrolase</keyword>
<dbReference type="Pfam" id="PF01546">
    <property type="entry name" value="Peptidase_M20"/>
    <property type="match status" value="1"/>
</dbReference>
<dbReference type="Gene3D" id="3.40.630.10">
    <property type="entry name" value="Zn peptidases"/>
    <property type="match status" value="1"/>
</dbReference>
<keyword evidence="5" id="KW-0170">Cobalt</keyword>
<keyword evidence="4" id="KW-0862">Zinc</keyword>
<name>A0A5R9IPH8_9GAMM</name>
<proteinExistence type="predicted"/>
<keyword evidence="6" id="KW-0732">Signal</keyword>